<gene>
    <name evidence="2" type="ORF">BaRGS_00014994</name>
</gene>
<feature type="non-terminal residue" evidence="2">
    <location>
        <position position="68"/>
    </location>
</feature>
<keyword evidence="1" id="KW-0812">Transmembrane</keyword>
<organism evidence="2 3">
    <name type="scientific">Batillaria attramentaria</name>
    <dbReference type="NCBI Taxonomy" id="370345"/>
    <lineage>
        <taxon>Eukaryota</taxon>
        <taxon>Metazoa</taxon>
        <taxon>Spiralia</taxon>
        <taxon>Lophotrochozoa</taxon>
        <taxon>Mollusca</taxon>
        <taxon>Gastropoda</taxon>
        <taxon>Caenogastropoda</taxon>
        <taxon>Sorbeoconcha</taxon>
        <taxon>Cerithioidea</taxon>
        <taxon>Batillariidae</taxon>
        <taxon>Batillaria</taxon>
    </lineage>
</organism>
<proteinExistence type="predicted"/>
<protein>
    <submittedName>
        <fullName evidence="2">Uncharacterized protein</fullName>
    </submittedName>
</protein>
<comment type="caution">
    <text evidence="2">The sequence shown here is derived from an EMBL/GenBank/DDBJ whole genome shotgun (WGS) entry which is preliminary data.</text>
</comment>
<keyword evidence="1" id="KW-1133">Transmembrane helix</keyword>
<accession>A0ABD0L2U8</accession>
<sequence length="68" mass="7666">MFSSAGLVCHTYLLIYNLYLIIVRILGRAELLPHLVVRRRDMMAASPHLTFVRPASRRLLTCGTCGHA</sequence>
<evidence type="ECO:0000313" key="3">
    <source>
        <dbReference type="Proteomes" id="UP001519460"/>
    </source>
</evidence>
<reference evidence="2 3" key="1">
    <citation type="journal article" date="2023" name="Sci. Data">
        <title>Genome assembly of the Korean intertidal mud-creeper Batillaria attramentaria.</title>
        <authorList>
            <person name="Patra A.K."/>
            <person name="Ho P.T."/>
            <person name="Jun S."/>
            <person name="Lee S.J."/>
            <person name="Kim Y."/>
            <person name="Won Y.J."/>
        </authorList>
    </citation>
    <scope>NUCLEOTIDE SEQUENCE [LARGE SCALE GENOMIC DNA]</scope>
    <source>
        <strain evidence="2">Wonlab-2016</strain>
    </source>
</reference>
<name>A0ABD0L2U8_9CAEN</name>
<dbReference type="Proteomes" id="UP001519460">
    <property type="component" value="Unassembled WGS sequence"/>
</dbReference>
<keyword evidence="3" id="KW-1185">Reference proteome</keyword>
<evidence type="ECO:0000256" key="1">
    <source>
        <dbReference type="SAM" id="Phobius"/>
    </source>
</evidence>
<dbReference type="EMBL" id="JACVVK020000089">
    <property type="protein sequence ID" value="KAK7493853.1"/>
    <property type="molecule type" value="Genomic_DNA"/>
</dbReference>
<keyword evidence="1" id="KW-0472">Membrane</keyword>
<dbReference type="AlphaFoldDB" id="A0ABD0L2U8"/>
<evidence type="ECO:0000313" key="2">
    <source>
        <dbReference type="EMBL" id="KAK7493853.1"/>
    </source>
</evidence>
<feature type="transmembrane region" description="Helical" evidence="1">
    <location>
        <begin position="12"/>
        <end position="32"/>
    </location>
</feature>